<dbReference type="PIRSF" id="PIRSF000521">
    <property type="entry name" value="Transaminase_4ab_Lys_Orn"/>
    <property type="match status" value="1"/>
</dbReference>
<dbReference type="OrthoDB" id="10261433at2759"/>
<dbReference type="NCBIfam" id="TIGR01885">
    <property type="entry name" value="Orn_aminotrans"/>
    <property type="match status" value="1"/>
</dbReference>
<dbReference type="GO" id="GO:0030170">
    <property type="term" value="F:pyridoxal phosphate binding"/>
    <property type="evidence" value="ECO:0007669"/>
    <property type="project" value="InterPro"/>
</dbReference>
<dbReference type="InterPro" id="IPR049704">
    <property type="entry name" value="Aminotrans_3_PPA_site"/>
</dbReference>
<accession>A0A316UXE5</accession>
<comment type="similarity">
    <text evidence="3 8">Belongs to the class-III pyridoxal-phosphate-dependent aminotransferase family.</text>
</comment>
<gene>
    <name evidence="10" type="ORF">BDZ90DRAFT_229017</name>
</gene>
<dbReference type="CDD" id="cd00610">
    <property type="entry name" value="OAT_like"/>
    <property type="match status" value="1"/>
</dbReference>
<dbReference type="Proteomes" id="UP000245884">
    <property type="component" value="Unassembled WGS sequence"/>
</dbReference>
<evidence type="ECO:0000256" key="6">
    <source>
        <dbReference type="ARBA" id="ARBA00022679"/>
    </source>
</evidence>
<dbReference type="PANTHER" id="PTHR11986">
    <property type="entry name" value="AMINOTRANSFERASE CLASS III"/>
    <property type="match status" value="1"/>
</dbReference>
<dbReference type="InterPro" id="IPR010164">
    <property type="entry name" value="Orn_aminotrans"/>
</dbReference>
<dbReference type="AlphaFoldDB" id="A0A316UXE5"/>
<dbReference type="Gene3D" id="3.90.1150.10">
    <property type="entry name" value="Aspartate Aminotransferase, domain 1"/>
    <property type="match status" value="1"/>
</dbReference>
<reference evidence="10 11" key="1">
    <citation type="journal article" date="2018" name="Mol. Biol. Evol.">
        <title>Broad Genomic Sampling Reveals a Smut Pathogenic Ancestry of the Fungal Clade Ustilaginomycotina.</title>
        <authorList>
            <person name="Kijpornyongpan T."/>
            <person name="Mondo S.J."/>
            <person name="Barry K."/>
            <person name="Sandor L."/>
            <person name="Lee J."/>
            <person name="Lipzen A."/>
            <person name="Pangilinan J."/>
            <person name="LaButti K."/>
            <person name="Hainaut M."/>
            <person name="Henrissat B."/>
            <person name="Grigoriev I.V."/>
            <person name="Spatafora J.W."/>
            <person name="Aime M.C."/>
        </authorList>
    </citation>
    <scope>NUCLEOTIDE SEQUENCE [LARGE SCALE GENOMIC DNA]</scope>
    <source>
        <strain evidence="10 11">MCA 5214</strain>
    </source>
</reference>
<dbReference type="Pfam" id="PF00202">
    <property type="entry name" value="Aminotran_3"/>
    <property type="match status" value="1"/>
</dbReference>
<comment type="catalytic activity">
    <reaction evidence="9">
        <text>a 2-oxocarboxylate + L-ornithine = L-glutamate 5-semialdehyde + an L-alpha-amino acid</text>
        <dbReference type="Rhea" id="RHEA:13877"/>
        <dbReference type="ChEBI" id="CHEBI:35179"/>
        <dbReference type="ChEBI" id="CHEBI:46911"/>
        <dbReference type="ChEBI" id="CHEBI:58066"/>
        <dbReference type="ChEBI" id="CHEBI:59869"/>
        <dbReference type="EC" id="2.6.1.13"/>
    </reaction>
</comment>
<dbReference type="InterPro" id="IPR050103">
    <property type="entry name" value="Class-III_PLP-dep_AT"/>
</dbReference>
<keyword evidence="11" id="KW-1185">Reference proteome</keyword>
<dbReference type="InterPro" id="IPR015424">
    <property type="entry name" value="PyrdxlP-dep_Trfase"/>
</dbReference>
<keyword evidence="7 8" id="KW-0663">Pyridoxal phosphate</keyword>
<comment type="pathway">
    <text evidence="2 9">Amino-acid biosynthesis; L-proline biosynthesis; L-glutamate 5-semialdehyde from L-ornithine: step 1/1.</text>
</comment>
<evidence type="ECO:0000313" key="11">
    <source>
        <dbReference type="Proteomes" id="UP000245884"/>
    </source>
</evidence>
<evidence type="ECO:0000256" key="2">
    <source>
        <dbReference type="ARBA" id="ARBA00004998"/>
    </source>
</evidence>
<dbReference type="Gene3D" id="3.40.640.10">
    <property type="entry name" value="Type I PLP-dependent aspartate aminotransferase-like (Major domain)"/>
    <property type="match status" value="1"/>
</dbReference>
<dbReference type="InterPro" id="IPR015421">
    <property type="entry name" value="PyrdxlP-dep_Trfase_major"/>
</dbReference>
<evidence type="ECO:0000256" key="7">
    <source>
        <dbReference type="ARBA" id="ARBA00022898"/>
    </source>
</evidence>
<dbReference type="FunFam" id="3.90.1150.10:FF:000152">
    <property type="entry name" value="Ornithine aminotransferase"/>
    <property type="match status" value="1"/>
</dbReference>
<keyword evidence="6 9" id="KW-0808">Transferase</keyword>
<keyword evidence="5 9" id="KW-0032">Aminotransferase</keyword>
<evidence type="ECO:0000313" key="10">
    <source>
        <dbReference type="EMBL" id="PWN29976.1"/>
    </source>
</evidence>
<evidence type="ECO:0000256" key="4">
    <source>
        <dbReference type="ARBA" id="ARBA00012924"/>
    </source>
</evidence>
<evidence type="ECO:0000256" key="9">
    <source>
        <dbReference type="RuleBase" id="RU365036"/>
    </source>
</evidence>
<dbReference type="SUPFAM" id="SSF53383">
    <property type="entry name" value="PLP-dependent transferases"/>
    <property type="match status" value="1"/>
</dbReference>
<dbReference type="EC" id="2.6.1.13" evidence="4 9"/>
<dbReference type="GO" id="GO:0019544">
    <property type="term" value="P:L-arginine catabolic process to L-glutamate"/>
    <property type="evidence" value="ECO:0007669"/>
    <property type="project" value="TreeGrafter"/>
</dbReference>
<dbReference type="GO" id="GO:0004587">
    <property type="term" value="F:ornithine aminotransferase activity"/>
    <property type="evidence" value="ECO:0007669"/>
    <property type="project" value="UniProtKB-EC"/>
</dbReference>
<protein>
    <recommendedName>
        <fullName evidence="4 9">Ornithine aminotransferase</fullName>
        <ecNumber evidence="4 9">2.6.1.13</ecNumber>
    </recommendedName>
</protein>
<name>A0A316UXE5_9BASI</name>
<proteinExistence type="inferred from homology"/>
<dbReference type="FunFam" id="3.40.640.10:FF:000011">
    <property type="entry name" value="Ornithine aminotransferase"/>
    <property type="match status" value="1"/>
</dbReference>
<dbReference type="RefSeq" id="XP_025364588.1">
    <property type="nucleotide sequence ID" value="XM_025504885.1"/>
</dbReference>
<evidence type="ECO:0000256" key="5">
    <source>
        <dbReference type="ARBA" id="ARBA00022576"/>
    </source>
</evidence>
<sequence>MAPIATSTDGAAVPKLSATATAVKGIAQTTLAASTAQPLGAGLSSKEIIHLEHEHAAHNYHPLPCVFDRASGAHVWDPEGKQYLDFLSAYSAVNQGHCHPKIVGALMAQAQRLTLSSRAFYSSTFGPFAKKITEMMGYDMVLPMNTGVEAVETAIKLARKWGYKHKGIPENQAIVLSAEGNFHGRSIAIISMSTDPDSRVGYGPFVPNLSPGVDSMRIRHGHAEDLEAVLEKHGDRVAAFLVEPIQGEAGIMVPPTGYLQKVRELCTKHKVLLICDEIQTGLGRTGRMLAVEHEGIRPDMITLGKALSGGIMPVSAVLGDKEVMLSMEPGTHGSTFGANPLGCTVALAALEVLKEEKLCERADRLGAQFREEMTSFMKSGQAPHLVEVRGRGLMNAIVLDSAQSKKKRSAWQLCLLLKERGVLCKPTHDNVVRLTPPLVITDEDMQRGTEIIKRALLEIDEIESVPGEEEGVH</sequence>
<dbReference type="GO" id="GO:0005737">
    <property type="term" value="C:cytoplasm"/>
    <property type="evidence" value="ECO:0007669"/>
    <property type="project" value="TreeGrafter"/>
</dbReference>
<dbReference type="STRING" id="1569628.A0A316UXE5"/>
<organism evidence="10 11">
    <name type="scientific">Jaminaea rosea</name>
    <dbReference type="NCBI Taxonomy" id="1569628"/>
    <lineage>
        <taxon>Eukaryota</taxon>
        <taxon>Fungi</taxon>
        <taxon>Dikarya</taxon>
        <taxon>Basidiomycota</taxon>
        <taxon>Ustilaginomycotina</taxon>
        <taxon>Exobasidiomycetes</taxon>
        <taxon>Microstromatales</taxon>
        <taxon>Microstromatales incertae sedis</taxon>
        <taxon>Jaminaea</taxon>
    </lineage>
</organism>
<comment type="cofactor">
    <cofactor evidence="1 9">
        <name>pyridoxal 5'-phosphate</name>
        <dbReference type="ChEBI" id="CHEBI:597326"/>
    </cofactor>
</comment>
<dbReference type="EMBL" id="KZ819662">
    <property type="protein sequence ID" value="PWN29976.1"/>
    <property type="molecule type" value="Genomic_DNA"/>
</dbReference>
<evidence type="ECO:0000256" key="1">
    <source>
        <dbReference type="ARBA" id="ARBA00001933"/>
    </source>
</evidence>
<dbReference type="PANTHER" id="PTHR11986:SF18">
    <property type="entry name" value="ORNITHINE AMINOTRANSFERASE, MITOCHONDRIAL"/>
    <property type="match status" value="1"/>
</dbReference>
<dbReference type="GO" id="GO:0010121">
    <property type="term" value="P:L-arginine catabolic process to proline via ornithine"/>
    <property type="evidence" value="ECO:0007669"/>
    <property type="project" value="TreeGrafter"/>
</dbReference>
<dbReference type="GeneID" id="37026708"/>
<dbReference type="GO" id="GO:0055129">
    <property type="term" value="P:L-proline biosynthetic process"/>
    <property type="evidence" value="ECO:0007669"/>
    <property type="project" value="UniProtKB-UniPathway"/>
</dbReference>
<dbReference type="GO" id="GO:0042802">
    <property type="term" value="F:identical protein binding"/>
    <property type="evidence" value="ECO:0007669"/>
    <property type="project" value="TreeGrafter"/>
</dbReference>
<dbReference type="PROSITE" id="PS00600">
    <property type="entry name" value="AA_TRANSFER_CLASS_3"/>
    <property type="match status" value="1"/>
</dbReference>
<evidence type="ECO:0000256" key="8">
    <source>
        <dbReference type="RuleBase" id="RU003560"/>
    </source>
</evidence>
<dbReference type="InterPro" id="IPR005814">
    <property type="entry name" value="Aminotrans_3"/>
</dbReference>
<evidence type="ECO:0000256" key="3">
    <source>
        <dbReference type="ARBA" id="ARBA00008954"/>
    </source>
</evidence>
<dbReference type="InterPro" id="IPR015422">
    <property type="entry name" value="PyrdxlP-dep_Trfase_small"/>
</dbReference>
<dbReference type="UniPathway" id="UPA00098">
    <property type="reaction ID" value="UER00358"/>
</dbReference>